<feature type="compositionally biased region" description="Acidic residues" evidence="1">
    <location>
        <begin position="65"/>
        <end position="75"/>
    </location>
</feature>
<feature type="region of interest" description="Disordered" evidence="1">
    <location>
        <begin position="231"/>
        <end position="556"/>
    </location>
</feature>
<reference evidence="4 5" key="1">
    <citation type="submission" date="2019-02" db="EMBL/GenBank/DDBJ databases">
        <title>Deep-cultivation of Planctomycetes and their phenomic and genomic characterization uncovers novel biology.</title>
        <authorList>
            <person name="Wiegand S."/>
            <person name="Jogler M."/>
            <person name="Boedeker C."/>
            <person name="Pinto D."/>
            <person name="Vollmers J."/>
            <person name="Rivas-Marin E."/>
            <person name="Kohn T."/>
            <person name="Peeters S.H."/>
            <person name="Heuer A."/>
            <person name="Rast P."/>
            <person name="Oberbeckmann S."/>
            <person name="Bunk B."/>
            <person name="Jeske O."/>
            <person name="Meyerdierks A."/>
            <person name="Storesund J.E."/>
            <person name="Kallscheuer N."/>
            <person name="Luecker S."/>
            <person name="Lage O.M."/>
            <person name="Pohl T."/>
            <person name="Merkel B.J."/>
            <person name="Hornburger P."/>
            <person name="Mueller R.-W."/>
            <person name="Bruemmer F."/>
            <person name="Labrenz M."/>
            <person name="Spormann A.M."/>
            <person name="Op Den Camp H."/>
            <person name="Overmann J."/>
            <person name="Amann R."/>
            <person name="Jetten M.S.M."/>
            <person name="Mascher T."/>
            <person name="Medema M.H."/>
            <person name="Devos D.P."/>
            <person name="Kaster A.-K."/>
            <person name="Ovreas L."/>
            <person name="Rohde M."/>
            <person name="Galperin M.Y."/>
            <person name="Jogler C."/>
        </authorList>
    </citation>
    <scope>NUCLEOTIDE SEQUENCE [LARGE SCALE GENOMIC DNA]</scope>
    <source>
        <strain evidence="4 5">Pan54</strain>
    </source>
</reference>
<evidence type="ECO:0000313" key="4">
    <source>
        <dbReference type="EMBL" id="TWT62637.1"/>
    </source>
</evidence>
<feature type="domain" description="DUF11" evidence="3">
    <location>
        <begin position="823"/>
        <end position="895"/>
    </location>
</feature>
<dbReference type="Gene3D" id="2.60.40.10">
    <property type="entry name" value="Immunoglobulins"/>
    <property type="match status" value="2"/>
</dbReference>
<feature type="compositionally biased region" description="Pro residues" evidence="1">
    <location>
        <begin position="504"/>
        <end position="517"/>
    </location>
</feature>
<feature type="signal peptide" evidence="2">
    <location>
        <begin position="1"/>
        <end position="23"/>
    </location>
</feature>
<organism evidence="4 5">
    <name type="scientific">Rubinisphaera italica</name>
    <dbReference type="NCBI Taxonomy" id="2527969"/>
    <lineage>
        <taxon>Bacteria</taxon>
        <taxon>Pseudomonadati</taxon>
        <taxon>Planctomycetota</taxon>
        <taxon>Planctomycetia</taxon>
        <taxon>Planctomycetales</taxon>
        <taxon>Planctomycetaceae</taxon>
        <taxon>Rubinisphaera</taxon>
    </lineage>
</organism>
<feature type="region of interest" description="Disordered" evidence="1">
    <location>
        <begin position="29"/>
        <end position="138"/>
    </location>
</feature>
<feature type="compositionally biased region" description="Basic and acidic residues" evidence="1">
    <location>
        <begin position="368"/>
        <end position="382"/>
    </location>
</feature>
<feature type="domain" description="DUF11" evidence="3">
    <location>
        <begin position="603"/>
        <end position="694"/>
    </location>
</feature>
<name>A0A5C5XHR5_9PLAN</name>
<dbReference type="OrthoDB" id="282600at2"/>
<feature type="compositionally biased region" description="Basic and acidic residues" evidence="1">
    <location>
        <begin position="477"/>
        <end position="487"/>
    </location>
</feature>
<dbReference type="InterPro" id="IPR047589">
    <property type="entry name" value="DUF11_rpt"/>
</dbReference>
<comment type="caution">
    <text evidence="4">The sequence shown here is derived from an EMBL/GenBank/DDBJ whole genome shotgun (WGS) entry which is preliminary data.</text>
</comment>
<evidence type="ECO:0000256" key="2">
    <source>
        <dbReference type="SAM" id="SignalP"/>
    </source>
</evidence>
<protein>
    <submittedName>
        <fullName evidence="4">Large cysteine-rich periplasmic protein OmcB</fullName>
    </submittedName>
</protein>
<feature type="domain" description="DUF11" evidence="3">
    <location>
        <begin position="941"/>
        <end position="1019"/>
    </location>
</feature>
<dbReference type="InterPro" id="IPR051172">
    <property type="entry name" value="Chlamydia_OmcB"/>
</dbReference>
<feature type="domain" description="DUF11" evidence="3">
    <location>
        <begin position="717"/>
        <end position="796"/>
    </location>
</feature>
<dbReference type="PANTHER" id="PTHR34819">
    <property type="entry name" value="LARGE CYSTEINE-RICH PERIPLASMIC PROTEIN OMCB"/>
    <property type="match status" value="1"/>
</dbReference>
<gene>
    <name evidence="4" type="primary">omcB_1</name>
    <name evidence="4" type="ORF">Pan54_33810</name>
</gene>
<evidence type="ECO:0000313" key="5">
    <source>
        <dbReference type="Proteomes" id="UP000316095"/>
    </source>
</evidence>
<proteinExistence type="predicted"/>
<dbReference type="AlphaFoldDB" id="A0A5C5XHR5"/>
<dbReference type="PANTHER" id="PTHR34819:SF3">
    <property type="entry name" value="CELL SURFACE PROTEIN"/>
    <property type="match status" value="1"/>
</dbReference>
<dbReference type="NCBIfam" id="TIGR01451">
    <property type="entry name" value="B_ant_repeat"/>
    <property type="match status" value="1"/>
</dbReference>
<feature type="chain" id="PRO_5022773144" evidence="2">
    <location>
        <begin position="24"/>
        <end position="1046"/>
    </location>
</feature>
<keyword evidence="5" id="KW-1185">Reference proteome</keyword>
<feature type="compositionally biased region" description="Polar residues" evidence="1">
    <location>
        <begin position="29"/>
        <end position="52"/>
    </location>
</feature>
<dbReference type="Pfam" id="PF01345">
    <property type="entry name" value="DUF11"/>
    <property type="match status" value="4"/>
</dbReference>
<sequence precursor="true">MQGAAWKLTALAASLAVGFFGLMQVQQNLDKQSQNPTEFTENSSQLENSQLGEESPASGMLSAEDFAESQNEPEPENSPYFRRDAGNPPQDSSLERSSAYPQSADAGNLPPQQEPNSFDPPPANENRTPRVPVNDPFADFRAPVDQKFNDIKSDFANAGQKFERATQEQVDEWQSEIVQTANEVQTDLNNTAEKPAQLMAPVVHAVQEFTGNEQPVSETEAAQELIQLAANTKAKPTDAPPPFFAFDNNEAKPIENANPPQSSEMDQKDAPKAAFFPEPANESKPKLQSFNVPVAGPKSGSPFDEPKTTKADAPTELPKVQPGSQFPGFNPSEPQDEPTPVEVPVANEEPLPAVNPQPELMAQPEPSPEFKPEPETEPKPKPETNGTPQPFFPRFEEEAASETPKADDPYRLVPEFNGNKPVTKPEVTETEPSPFMLTPPDTNTAPESVPADSPAPEPVPEAQADPFAVQPPAEKMPATEKPAEEMRPSGFPTFSAEPENTEPPAKPEPFQPEPTVEPTPTVSTSPAPAMAPVPEKQTNPFANQGFPRAEPEETTGNVRMNAEPAPLELNDQPAAPKDDVLIGGARVDNDLSVSMLQPKIELHKNAPDNAVLGQPLIYTIEIENAGEVSVRDVIVEDKFPAGTKLTGTIPRAELVEKTLHWKFDELKPGERKKILVRVVPIESGKIGSVSTVSYKSTVSSQTMVTAPRLEIQLKCTEEVALNEAVQVQFLVTNSGEGDAQNVILRNLIPDGLEHPAGTDLEYEIGQLKGGEQKEINLTMVARKVGGLENVASVKADGDVSAQGKVKVNVIESVMSVAHSGPTRRFVGHVAEYKTAVQNNSSRVLENVRLVAQIPPGFEFQSATEKGMYNDQLRSITWVIPQLEPKQKLEVSSKLEPSKVGAQNLIVTAEDSSGHQAEISTMVKIEGFPSLAVRIPDVRGPVSQGERVSMRFKVVNRGSADATQVAVTCKIPAQLQYISANGPVTGVQNGASITFKPMAKLVPNEEATFDLVFSAAQAGDGRVEFDVLADQITTPLKHQEQVIVYGE</sequence>
<evidence type="ECO:0000259" key="3">
    <source>
        <dbReference type="Pfam" id="PF01345"/>
    </source>
</evidence>
<evidence type="ECO:0000256" key="1">
    <source>
        <dbReference type="SAM" id="MobiDB-lite"/>
    </source>
</evidence>
<keyword evidence="2" id="KW-0732">Signal</keyword>
<dbReference type="RefSeq" id="WP_146504469.1">
    <property type="nucleotide sequence ID" value="NZ_SJPG01000001.1"/>
</dbReference>
<dbReference type="InterPro" id="IPR001434">
    <property type="entry name" value="OmcB-like_DUF11"/>
</dbReference>
<feature type="compositionally biased region" description="Polar residues" evidence="1">
    <location>
        <begin position="89"/>
        <end position="101"/>
    </location>
</feature>
<dbReference type="EMBL" id="SJPG01000001">
    <property type="protein sequence ID" value="TWT62637.1"/>
    <property type="molecule type" value="Genomic_DNA"/>
</dbReference>
<dbReference type="Proteomes" id="UP000316095">
    <property type="component" value="Unassembled WGS sequence"/>
</dbReference>
<accession>A0A5C5XHR5</accession>
<dbReference type="InterPro" id="IPR013783">
    <property type="entry name" value="Ig-like_fold"/>
</dbReference>
<feature type="compositionally biased region" description="Low complexity" evidence="1">
    <location>
        <begin position="518"/>
        <end position="534"/>
    </location>
</feature>